<feature type="non-terminal residue" evidence="2">
    <location>
        <position position="65"/>
    </location>
</feature>
<dbReference type="Proteomes" id="UP000287651">
    <property type="component" value="Unassembled WGS sequence"/>
</dbReference>
<evidence type="ECO:0000313" key="2">
    <source>
        <dbReference type="EMBL" id="RRT65675.1"/>
    </source>
</evidence>
<reference evidence="2 3" key="1">
    <citation type="journal article" date="2014" name="Agronomy (Basel)">
        <title>A Draft Genome Sequence for Ensete ventricosum, the Drought-Tolerant Tree Against Hunger.</title>
        <authorList>
            <person name="Harrison J."/>
            <person name="Moore K.A."/>
            <person name="Paszkiewicz K."/>
            <person name="Jones T."/>
            <person name="Grant M."/>
            <person name="Ambacheew D."/>
            <person name="Muzemil S."/>
            <person name="Studholme D.J."/>
        </authorList>
    </citation>
    <scope>NUCLEOTIDE SEQUENCE [LARGE SCALE GENOMIC DNA]</scope>
</reference>
<organism evidence="2 3">
    <name type="scientific">Ensete ventricosum</name>
    <name type="common">Abyssinian banana</name>
    <name type="synonym">Musa ensete</name>
    <dbReference type="NCBI Taxonomy" id="4639"/>
    <lineage>
        <taxon>Eukaryota</taxon>
        <taxon>Viridiplantae</taxon>
        <taxon>Streptophyta</taxon>
        <taxon>Embryophyta</taxon>
        <taxon>Tracheophyta</taxon>
        <taxon>Spermatophyta</taxon>
        <taxon>Magnoliopsida</taxon>
        <taxon>Liliopsida</taxon>
        <taxon>Zingiberales</taxon>
        <taxon>Musaceae</taxon>
        <taxon>Ensete</taxon>
    </lineage>
</organism>
<protein>
    <submittedName>
        <fullName evidence="2">Uncharacterized protein</fullName>
    </submittedName>
</protein>
<sequence>MGQSEGRRLKNVNLVRGKKKKKKRKKKIMAFGYTIMRKDVTVKPMKRERVSLESRPYGRPSQETM</sequence>
<evidence type="ECO:0000256" key="1">
    <source>
        <dbReference type="SAM" id="MobiDB-lite"/>
    </source>
</evidence>
<name>A0A426ZP21_ENSVE</name>
<dbReference type="AlphaFoldDB" id="A0A426ZP21"/>
<feature type="region of interest" description="Disordered" evidence="1">
    <location>
        <begin position="46"/>
        <end position="65"/>
    </location>
</feature>
<proteinExistence type="predicted"/>
<comment type="caution">
    <text evidence="2">The sequence shown here is derived from an EMBL/GenBank/DDBJ whole genome shotgun (WGS) entry which is preliminary data.</text>
</comment>
<evidence type="ECO:0000313" key="3">
    <source>
        <dbReference type="Proteomes" id="UP000287651"/>
    </source>
</evidence>
<accession>A0A426ZP21</accession>
<gene>
    <name evidence="2" type="ORF">B296_00028955</name>
</gene>
<dbReference type="EMBL" id="AMZH03005733">
    <property type="protein sequence ID" value="RRT65675.1"/>
    <property type="molecule type" value="Genomic_DNA"/>
</dbReference>